<comment type="caution">
    <text evidence="1">The sequence shown here is derived from an EMBL/GenBank/DDBJ whole genome shotgun (WGS) entry which is preliminary data.</text>
</comment>
<proteinExistence type="predicted"/>
<keyword evidence="2" id="KW-1185">Reference proteome</keyword>
<protein>
    <submittedName>
        <fullName evidence="1">Uncharacterized protein</fullName>
    </submittedName>
</protein>
<name>A0A849I3Q5_9HYPH</name>
<dbReference type="RefSeq" id="WP_171219481.1">
    <property type="nucleotide sequence ID" value="NZ_JABEPP010000004.1"/>
</dbReference>
<dbReference type="EMBL" id="JABEPP010000004">
    <property type="protein sequence ID" value="NNM74052.1"/>
    <property type="molecule type" value="Genomic_DNA"/>
</dbReference>
<reference evidence="1 2" key="1">
    <citation type="submission" date="2020-04" db="EMBL/GenBank/DDBJ databases">
        <title>Enterovirga sp. isolate from soil.</title>
        <authorList>
            <person name="Chea S."/>
            <person name="Kim D.-U."/>
        </authorList>
    </citation>
    <scope>NUCLEOTIDE SEQUENCE [LARGE SCALE GENOMIC DNA]</scope>
    <source>
        <strain evidence="1 2">DB1703</strain>
    </source>
</reference>
<evidence type="ECO:0000313" key="2">
    <source>
        <dbReference type="Proteomes" id="UP000564885"/>
    </source>
</evidence>
<sequence>MSAAGLSIMGCLTEISARLTDAAAIAKGAVACAESGSEREAVRIAMDLDELLHQVGTLHGAMGLLGRMGRETERTAPA</sequence>
<dbReference type="Proteomes" id="UP000564885">
    <property type="component" value="Unassembled WGS sequence"/>
</dbReference>
<gene>
    <name evidence="1" type="ORF">HJG44_16875</name>
</gene>
<evidence type="ECO:0000313" key="1">
    <source>
        <dbReference type="EMBL" id="NNM74052.1"/>
    </source>
</evidence>
<accession>A0A849I3Q5</accession>
<organism evidence="1 2">
    <name type="scientific">Enterovirga aerilata</name>
    <dbReference type="NCBI Taxonomy" id="2730920"/>
    <lineage>
        <taxon>Bacteria</taxon>
        <taxon>Pseudomonadati</taxon>
        <taxon>Pseudomonadota</taxon>
        <taxon>Alphaproteobacteria</taxon>
        <taxon>Hyphomicrobiales</taxon>
        <taxon>Methylobacteriaceae</taxon>
        <taxon>Enterovirga</taxon>
    </lineage>
</organism>
<dbReference type="AlphaFoldDB" id="A0A849I3Q5"/>